<dbReference type="Proteomes" id="UP000660554">
    <property type="component" value="Unassembled WGS sequence"/>
</dbReference>
<dbReference type="SUPFAM" id="SSF46785">
    <property type="entry name" value="Winged helix' DNA-binding domain"/>
    <property type="match status" value="1"/>
</dbReference>
<protein>
    <recommendedName>
        <fullName evidence="3">GntR family transcriptional regulator</fullName>
    </recommendedName>
</protein>
<accession>A0ABQ3NNL4</accession>
<dbReference type="Gene3D" id="1.10.10.10">
    <property type="entry name" value="Winged helix-like DNA-binding domain superfamily/Winged helix DNA-binding domain"/>
    <property type="match status" value="1"/>
</dbReference>
<reference evidence="2" key="1">
    <citation type="submission" date="2020-09" db="EMBL/GenBank/DDBJ databases">
        <title>Whole genome shotgun sequence of Streptomyces cinnamonensis NBRC 15873.</title>
        <authorList>
            <person name="Komaki H."/>
            <person name="Tamura T."/>
        </authorList>
    </citation>
    <scope>NUCLEOTIDE SEQUENCE [LARGE SCALE GENOMIC DNA]</scope>
    <source>
        <strain evidence="2">NBRC 15873</strain>
    </source>
</reference>
<evidence type="ECO:0008006" key="3">
    <source>
        <dbReference type="Google" id="ProtNLM"/>
    </source>
</evidence>
<sequence>MNAVPSAAPRPESMRVLDRACVIVHRHVTTTYPPGASLPSTKQLARALGLPEKHVLQGLLRLDARGEIALHTGALPVRLRPRKPHPRDRALHGAVRDRIRAGHYVPEQALPTGLLGAEFGLLPHHVQRALRFLTTEGILRFDTHGPYGPGYYVPAAIAGYEPTPDPTAPVRGRRREPRR</sequence>
<keyword evidence="2" id="KW-1185">Reference proteome</keyword>
<dbReference type="InterPro" id="IPR036390">
    <property type="entry name" value="WH_DNA-bd_sf"/>
</dbReference>
<organism evidence="1 2">
    <name type="scientific">Streptomyces virginiae</name>
    <name type="common">Streptomyces cinnamonensis</name>
    <dbReference type="NCBI Taxonomy" id="1961"/>
    <lineage>
        <taxon>Bacteria</taxon>
        <taxon>Bacillati</taxon>
        <taxon>Actinomycetota</taxon>
        <taxon>Actinomycetes</taxon>
        <taxon>Kitasatosporales</taxon>
        <taxon>Streptomycetaceae</taxon>
        <taxon>Streptomyces</taxon>
    </lineage>
</organism>
<comment type="caution">
    <text evidence="1">The sequence shown here is derived from an EMBL/GenBank/DDBJ whole genome shotgun (WGS) entry which is preliminary data.</text>
</comment>
<name>A0ABQ3NNL4_STRVG</name>
<evidence type="ECO:0000313" key="1">
    <source>
        <dbReference type="EMBL" id="GHI14314.1"/>
    </source>
</evidence>
<evidence type="ECO:0000313" key="2">
    <source>
        <dbReference type="Proteomes" id="UP000660554"/>
    </source>
</evidence>
<proteinExistence type="predicted"/>
<gene>
    <name evidence="1" type="ORF">Scinn_37770</name>
</gene>
<dbReference type="InterPro" id="IPR036388">
    <property type="entry name" value="WH-like_DNA-bd_sf"/>
</dbReference>
<dbReference type="EMBL" id="BNDV01000008">
    <property type="protein sequence ID" value="GHI14314.1"/>
    <property type="molecule type" value="Genomic_DNA"/>
</dbReference>